<gene>
    <name evidence="1" type="ORF">AMTR_s00009p00258890</name>
</gene>
<keyword evidence="2" id="KW-1185">Reference proteome</keyword>
<proteinExistence type="predicted"/>
<evidence type="ECO:0000313" key="1">
    <source>
        <dbReference type="EMBL" id="ERM95117.1"/>
    </source>
</evidence>
<protein>
    <submittedName>
        <fullName evidence="1">Uncharacterized protein</fullName>
    </submittedName>
</protein>
<accession>W1NH45</accession>
<dbReference type="AlphaFoldDB" id="W1NH45"/>
<organism evidence="1 2">
    <name type="scientific">Amborella trichopoda</name>
    <dbReference type="NCBI Taxonomy" id="13333"/>
    <lineage>
        <taxon>Eukaryota</taxon>
        <taxon>Viridiplantae</taxon>
        <taxon>Streptophyta</taxon>
        <taxon>Embryophyta</taxon>
        <taxon>Tracheophyta</taxon>
        <taxon>Spermatophyta</taxon>
        <taxon>Magnoliopsida</taxon>
        <taxon>Amborellales</taxon>
        <taxon>Amborellaceae</taxon>
        <taxon>Amborella</taxon>
    </lineage>
</organism>
<sequence>MASANLKYVSLQRFMKAKTKQTLIFSTMKPITMLMSNHGTPEPTLSHSSLAAAKADSSHFARSGGPQRYWFR</sequence>
<name>W1NH45_AMBTC</name>
<dbReference type="EMBL" id="KI397501">
    <property type="protein sequence ID" value="ERM95117.1"/>
    <property type="molecule type" value="Genomic_DNA"/>
</dbReference>
<dbReference type="Gramene" id="ERM95117">
    <property type="protein sequence ID" value="ERM95117"/>
    <property type="gene ID" value="AMTR_s00009p00258890"/>
</dbReference>
<reference evidence="2" key="1">
    <citation type="journal article" date="2013" name="Science">
        <title>The Amborella genome and the evolution of flowering plants.</title>
        <authorList>
            <consortium name="Amborella Genome Project"/>
        </authorList>
    </citation>
    <scope>NUCLEOTIDE SEQUENCE [LARGE SCALE GENOMIC DNA]</scope>
</reference>
<dbReference type="HOGENOM" id="CLU_2725546_0_0_1"/>
<dbReference type="Proteomes" id="UP000017836">
    <property type="component" value="Unassembled WGS sequence"/>
</dbReference>
<evidence type="ECO:0000313" key="2">
    <source>
        <dbReference type="Proteomes" id="UP000017836"/>
    </source>
</evidence>